<proteinExistence type="inferred from homology"/>
<dbReference type="PRINTS" id="PR00776">
    <property type="entry name" value="HEMOGLOBNASE"/>
</dbReference>
<evidence type="ECO:0000256" key="7">
    <source>
        <dbReference type="ARBA" id="ARBA00022807"/>
    </source>
</evidence>
<dbReference type="Gramene" id="Kaladp0058s0258.1.v1.1">
    <property type="protein sequence ID" value="Kaladp0058s0258.1.v1.1"/>
    <property type="gene ID" value="Kaladp0058s0258.v1.1"/>
</dbReference>
<comment type="similarity">
    <text evidence="2">Belongs to the peptidase C13 family.</text>
</comment>
<dbReference type="PANTHER" id="PTHR12000">
    <property type="entry name" value="HEMOGLOBINASE FAMILY MEMBER"/>
    <property type="match status" value="1"/>
</dbReference>
<evidence type="ECO:0000256" key="3">
    <source>
        <dbReference type="ARBA" id="ARBA00012628"/>
    </source>
</evidence>
<dbReference type="Proteomes" id="UP000594263">
    <property type="component" value="Unplaced"/>
</dbReference>
<sequence length="366" mass="40250">MEAFVTSPRLLLFLAMLLSVLHWAPVSEARDIHSFLNENFLNSSKSQNAKKWAVLVAGSKGFTNYRHQADVCHAYQILKAGGLQDENIIVFMYDDIANNPENRKPGVILNRINGPNVYPGVPKVDQDYTGDQATKANFYCVLLGMSRGVTGGSGKVLDSGPDDHVFIYYADHGSPGRLTMPDGDSVYASEFVNALKIKHQSNAYSQMVIYVEACESGSIFDGLLPEDLNVYATTSANPTESSYSCYHDPGLNAFLGDSYSVSWMEDSEARDPSTETLDEQYEAVKKRTGDKAKFGSTSHVMQYGTKKLGSCAVGDFIGSRSPKTKNYSPRNSSTRSHFIPQRDVELYLLHQKLVASVASEVCGEGR</sequence>
<keyword evidence="5 9" id="KW-0732">Signal</keyword>
<evidence type="ECO:0000256" key="6">
    <source>
        <dbReference type="ARBA" id="ARBA00022801"/>
    </source>
</evidence>
<evidence type="ECO:0000256" key="8">
    <source>
        <dbReference type="PIRSR" id="PIRSR019663-1"/>
    </source>
</evidence>
<accession>A0A7N0U932</accession>
<evidence type="ECO:0000256" key="1">
    <source>
        <dbReference type="ARBA" id="ARBA00000810"/>
    </source>
</evidence>
<dbReference type="PIRSF" id="PIRSF019663">
    <property type="entry name" value="Legumain"/>
    <property type="match status" value="1"/>
</dbReference>
<evidence type="ECO:0000256" key="9">
    <source>
        <dbReference type="SAM" id="SignalP"/>
    </source>
</evidence>
<dbReference type="AlphaFoldDB" id="A0A7N0U932"/>
<dbReference type="EnsemblPlants" id="Kaladp0058s0258.1.v1.1">
    <property type="protein sequence ID" value="Kaladp0058s0258.1.v1.1"/>
    <property type="gene ID" value="Kaladp0058s0258.v1.1"/>
</dbReference>
<dbReference type="PANTHER" id="PTHR12000:SF50">
    <property type="entry name" value="VACUOLAR-PROCESSING ENZYME GAMMA-ISOZYME"/>
    <property type="match status" value="1"/>
</dbReference>
<protein>
    <recommendedName>
        <fullName evidence="3">legumain</fullName>
        <ecNumber evidence="3">3.4.22.34</ecNumber>
    </recommendedName>
</protein>
<dbReference type="GO" id="GO:0004197">
    <property type="term" value="F:cysteine-type endopeptidase activity"/>
    <property type="evidence" value="ECO:0007669"/>
    <property type="project" value="UniProtKB-EC"/>
</dbReference>
<feature type="active site" description="Nucleophile" evidence="8">
    <location>
        <position position="214"/>
    </location>
</feature>
<dbReference type="GO" id="GO:0051603">
    <property type="term" value="P:proteolysis involved in protein catabolic process"/>
    <property type="evidence" value="ECO:0007669"/>
    <property type="project" value="TreeGrafter"/>
</dbReference>
<dbReference type="EC" id="3.4.22.34" evidence="3"/>
<keyword evidence="11" id="KW-1185">Reference proteome</keyword>
<evidence type="ECO:0000256" key="2">
    <source>
        <dbReference type="ARBA" id="ARBA00009941"/>
    </source>
</evidence>
<dbReference type="FunFam" id="3.40.50.1460:FF:000006">
    <property type="entry name" value="Legumain"/>
    <property type="match status" value="1"/>
</dbReference>
<evidence type="ECO:0000256" key="5">
    <source>
        <dbReference type="ARBA" id="ARBA00022729"/>
    </source>
</evidence>
<keyword evidence="6" id="KW-0378">Hydrolase</keyword>
<dbReference type="Pfam" id="PF01650">
    <property type="entry name" value="Peptidase_C13"/>
    <property type="match status" value="1"/>
</dbReference>
<dbReference type="InterPro" id="IPR001096">
    <property type="entry name" value="Peptidase_C13"/>
</dbReference>
<dbReference type="GO" id="GO:0006624">
    <property type="term" value="P:vacuolar protein processing"/>
    <property type="evidence" value="ECO:0007669"/>
    <property type="project" value="TreeGrafter"/>
</dbReference>
<keyword evidence="4" id="KW-0645">Protease</keyword>
<feature type="active site" evidence="8">
    <location>
        <position position="172"/>
    </location>
</feature>
<feature type="chain" id="PRO_5029886377" description="legumain" evidence="9">
    <location>
        <begin position="30"/>
        <end position="366"/>
    </location>
</feature>
<evidence type="ECO:0000313" key="11">
    <source>
        <dbReference type="Proteomes" id="UP000594263"/>
    </source>
</evidence>
<dbReference type="Gene3D" id="3.40.50.1460">
    <property type="match status" value="1"/>
</dbReference>
<organism evidence="10 11">
    <name type="scientific">Kalanchoe fedtschenkoi</name>
    <name type="common">Lavender scallops</name>
    <name type="synonym">South American air plant</name>
    <dbReference type="NCBI Taxonomy" id="63787"/>
    <lineage>
        <taxon>Eukaryota</taxon>
        <taxon>Viridiplantae</taxon>
        <taxon>Streptophyta</taxon>
        <taxon>Embryophyta</taxon>
        <taxon>Tracheophyta</taxon>
        <taxon>Spermatophyta</taxon>
        <taxon>Magnoliopsida</taxon>
        <taxon>eudicotyledons</taxon>
        <taxon>Gunneridae</taxon>
        <taxon>Pentapetalae</taxon>
        <taxon>Saxifragales</taxon>
        <taxon>Crassulaceae</taxon>
        <taxon>Kalanchoe</taxon>
    </lineage>
</organism>
<evidence type="ECO:0000256" key="4">
    <source>
        <dbReference type="ARBA" id="ARBA00022670"/>
    </source>
</evidence>
<comment type="catalytic activity">
    <reaction evidence="1">
        <text>Hydrolysis of proteins and small molecule substrates at -Asn-|-Xaa- bonds.</text>
        <dbReference type="EC" id="3.4.22.34"/>
    </reaction>
</comment>
<evidence type="ECO:0000313" key="10">
    <source>
        <dbReference type="EnsemblPlants" id="Kaladp0058s0258.1.v1.1"/>
    </source>
</evidence>
<feature type="signal peptide" evidence="9">
    <location>
        <begin position="1"/>
        <end position="29"/>
    </location>
</feature>
<dbReference type="GO" id="GO:0005773">
    <property type="term" value="C:vacuole"/>
    <property type="evidence" value="ECO:0007669"/>
    <property type="project" value="GOC"/>
</dbReference>
<reference evidence="10" key="1">
    <citation type="submission" date="2021-01" db="UniProtKB">
        <authorList>
            <consortium name="EnsemblPlants"/>
        </authorList>
    </citation>
    <scope>IDENTIFICATION</scope>
</reference>
<name>A0A7N0U932_KALFE</name>
<keyword evidence="7" id="KW-0788">Thiol protease</keyword>